<dbReference type="RefSeq" id="XP_033387155.1">
    <property type="nucleotide sequence ID" value="XM_033529841.1"/>
</dbReference>
<feature type="region of interest" description="Disordered" evidence="2">
    <location>
        <begin position="58"/>
        <end position="105"/>
    </location>
</feature>
<dbReference type="EMBL" id="ML978067">
    <property type="protein sequence ID" value="KAF2018816.1"/>
    <property type="molecule type" value="Genomic_DNA"/>
</dbReference>
<sequence>MSTRRTHNKTRLGCGQCKKRRIKCDETHPTCNNCVKKGFDCSFLLLAPSTRLTTSITSRPITTPISSTSPTSKQLAHISPSPSRSSTGSSPSTSDSQNDGLSMIPAPKLLPGIQLKDVFTEFRGQLANYHELLLGQYKETTCLTLATDDPGKSAWQVYVPQMANEHSFLIHGIFSVTSLHLSQLHESAPEREKLRNIAADQMNRAIAQFRLELENINKSNAPALFACSTLTAVYFFRTSVVDLEEVQAAIPPDIPDPPVSAIDKSIDSIIRTFWALRGALSVLAPGWEWVVDSKMSPVCHRTWWPEHRLPASARAVEEDRRLAQLEKLWTNLGRGNEMEHDSLSAALGHLRNTYALVSMLTDPEMEYPTMNSPVPYSVDDTTVGMLRDRAAILVWATRLSKMFIQMVETKRPEALVVTAHYAVLLGRVRNVWWMDGLGAGMLRGIAMALGRENLHLIEWPAQVLGVDVESRFGLDQLAASMRAI</sequence>
<dbReference type="GO" id="GO:0000981">
    <property type="term" value="F:DNA-binding transcription factor activity, RNA polymerase II-specific"/>
    <property type="evidence" value="ECO:0007669"/>
    <property type="project" value="InterPro"/>
</dbReference>
<keyword evidence="5" id="KW-1185">Reference proteome</keyword>
<accession>A0A6A5Y0R0</accession>
<feature type="compositionally biased region" description="Low complexity" evidence="2">
    <location>
        <begin position="79"/>
        <end position="96"/>
    </location>
</feature>
<dbReference type="Gene3D" id="4.10.240.10">
    <property type="entry name" value="Zn(2)-C6 fungal-type DNA-binding domain"/>
    <property type="match status" value="1"/>
</dbReference>
<proteinExistence type="predicted"/>
<dbReference type="PANTHER" id="PTHR47657:SF7">
    <property type="entry name" value="STEROL REGULATORY ELEMENT-BINDING PROTEIN ECM22"/>
    <property type="match status" value="1"/>
</dbReference>
<dbReference type="PANTHER" id="PTHR47657">
    <property type="entry name" value="STEROL REGULATORY ELEMENT-BINDING PROTEIN ECM22"/>
    <property type="match status" value="1"/>
</dbReference>
<dbReference type="Proteomes" id="UP000799778">
    <property type="component" value="Unassembled WGS sequence"/>
</dbReference>
<feature type="compositionally biased region" description="Low complexity" evidence="2">
    <location>
        <begin position="58"/>
        <end position="72"/>
    </location>
</feature>
<dbReference type="PROSITE" id="PS00463">
    <property type="entry name" value="ZN2_CY6_FUNGAL_1"/>
    <property type="match status" value="1"/>
</dbReference>
<reference evidence="4" key="1">
    <citation type="journal article" date="2020" name="Stud. Mycol.">
        <title>101 Dothideomycetes genomes: a test case for predicting lifestyles and emergence of pathogens.</title>
        <authorList>
            <person name="Haridas S."/>
            <person name="Albert R."/>
            <person name="Binder M."/>
            <person name="Bloem J."/>
            <person name="Labutti K."/>
            <person name="Salamov A."/>
            <person name="Andreopoulos B."/>
            <person name="Baker S."/>
            <person name="Barry K."/>
            <person name="Bills G."/>
            <person name="Bluhm B."/>
            <person name="Cannon C."/>
            <person name="Castanera R."/>
            <person name="Culley D."/>
            <person name="Daum C."/>
            <person name="Ezra D."/>
            <person name="Gonzalez J."/>
            <person name="Henrissat B."/>
            <person name="Kuo A."/>
            <person name="Liang C."/>
            <person name="Lipzen A."/>
            <person name="Lutzoni F."/>
            <person name="Magnuson J."/>
            <person name="Mondo S."/>
            <person name="Nolan M."/>
            <person name="Ohm R."/>
            <person name="Pangilinan J."/>
            <person name="Park H.-J."/>
            <person name="Ramirez L."/>
            <person name="Alfaro M."/>
            <person name="Sun H."/>
            <person name="Tritt A."/>
            <person name="Yoshinaga Y."/>
            <person name="Zwiers L.-H."/>
            <person name="Turgeon B."/>
            <person name="Goodwin S."/>
            <person name="Spatafora J."/>
            <person name="Crous P."/>
            <person name="Grigoriev I."/>
        </authorList>
    </citation>
    <scope>NUCLEOTIDE SEQUENCE</scope>
    <source>
        <strain evidence="4">CBS 175.79</strain>
    </source>
</reference>
<dbReference type="PROSITE" id="PS50048">
    <property type="entry name" value="ZN2_CY6_FUNGAL_2"/>
    <property type="match status" value="1"/>
</dbReference>
<dbReference type="InterPro" id="IPR001138">
    <property type="entry name" value="Zn2Cys6_DnaBD"/>
</dbReference>
<evidence type="ECO:0000259" key="3">
    <source>
        <dbReference type="PROSITE" id="PS50048"/>
    </source>
</evidence>
<dbReference type="CDD" id="cd00067">
    <property type="entry name" value="GAL4"/>
    <property type="match status" value="1"/>
</dbReference>
<protein>
    <recommendedName>
        <fullName evidence="3">Zn(2)-C6 fungal-type domain-containing protein</fullName>
    </recommendedName>
</protein>
<dbReference type="GeneID" id="54287238"/>
<dbReference type="InterPro" id="IPR036864">
    <property type="entry name" value="Zn2-C6_fun-type_DNA-bd_sf"/>
</dbReference>
<dbReference type="AlphaFoldDB" id="A0A6A5Y0R0"/>
<dbReference type="Pfam" id="PF00172">
    <property type="entry name" value="Zn_clus"/>
    <property type="match status" value="1"/>
</dbReference>
<gene>
    <name evidence="4" type="ORF">BU24DRAFT_430904</name>
</gene>
<name>A0A6A5Y0R0_9PLEO</name>
<dbReference type="OrthoDB" id="5350673at2759"/>
<dbReference type="SUPFAM" id="SSF57701">
    <property type="entry name" value="Zn2/Cys6 DNA-binding domain"/>
    <property type="match status" value="1"/>
</dbReference>
<evidence type="ECO:0000313" key="5">
    <source>
        <dbReference type="Proteomes" id="UP000799778"/>
    </source>
</evidence>
<dbReference type="InterPro" id="IPR052400">
    <property type="entry name" value="Zn2-C6_fungal_TF"/>
</dbReference>
<evidence type="ECO:0000256" key="1">
    <source>
        <dbReference type="ARBA" id="ARBA00023242"/>
    </source>
</evidence>
<evidence type="ECO:0000313" key="4">
    <source>
        <dbReference type="EMBL" id="KAF2018816.1"/>
    </source>
</evidence>
<evidence type="ECO:0000256" key="2">
    <source>
        <dbReference type="SAM" id="MobiDB-lite"/>
    </source>
</evidence>
<feature type="domain" description="Zn(2)-C6 fungal-type" evidence="3">
    <location>
        <begin position="13"/>
        <end position="43"/>
    </location>
</feature>
<dbReference type="SMART" id="SM00066">
    <property type="entry name" value="GAL4"/>
    <property type="match status" value="1"/>
</dbReference>
<keyword evidence="1" id="KW-0539">Nucleus</keyword>
<dbReference type="GO" id="GO:0008270">
    <property type="term" value="F:zinc ion binding"/>
    <property type="evidence" value="ECO:0007669"/>
    <property type="project" value="InterPro"/>
</dbReference>
<organism evidence="4 5">
    <name type="scientific">Aaosphaeria arxii CBS 175.79</name>
    <dbReference type="NCBI Taxonomy" id="1450172"/>
    <lineage>
        <taxon>Eukaryota</taxon>
        <taxon>Fungi</taxon>
        <taxon>Dikarya</taxon>
        <taxon>Ascomycota</taxon>
        <taxon>Pezizomycotina</taxon>
        <taxon>Dothideomycetes</taxon>
        <taxon>Pleosporomycetidae</taxon>
        <taxon>Pleosporales</taxon>
        <taxon>Pleosporales incertae sedis</taxon>
        <taxon>Aaosphaeria</taxon>
    </lineage>
</organism>